<dbReference type="PANTHER" id="PTHR42827">
    <property type="entry name" value="IRON-SULFUR CLUSTER-BINDING PROTEIN-RELATED"/>
    <property type="match status" value="1"/>
</dbReference>
<evidence type="ECO:0000313" key="1">
    <source>
        <dbReference type="EMBL" id="RSN70616.1"/>
    </source>
</evidence>
<protein>
    <submittedName>
        <fullName evidence="1">Epoxyqueuosine reductase</fullName>
    </submittedName>
</protein>
<organism evidence="1 2">
    <name type="scientific">Candidatus Korarchaeum cryptofilum</name>
    <dbReference type="NCBI Taxonomy" id="498846"/>
    <lineage>
        <taxon>Archaea</taxon>
        <taxon>Thermoproteota</taxon>
        <taxon>Candidatus Korarchaeia</taxon>
        <taxon>Candidatus Korarchaeales</taxon>
        <taxon>Candidatus Korarchaeaceae</taxon>
        <taxon>Candidatus Korarchaeum</taxon>
    </lineage>
</organism>
<sequence length="255" mass="28601">MMLEIKNLINSILEDEVSSRGIKFRLPAPVAVGGAEDPLWAELKLLHPWMKMPRELLDGARSVIVFALPISDEAIRSNISGDEPSFEWLREYVVANDILWNASYKLAEYLKNLGYNSLPLRPTHDFDDIGLRASWSHRHAGYVCGLGTFGLNNLLITERGCAVRICTVITEAPIERSERPTHEYCLAKLGYSCDACLRRCPIGALNDWKSMKGKCYERLLFFAEKWPILGKADACGKCSVGIPCATEIPRSIRKS</sequence>
<comment type="caution">
    <text evidence="1">The sequence shown here is derived from an EMBL/GenBank/DDBJ whole genome shotgun (WGS) entry which is preliminary data.</text>
</comment>
<evidence type="ECO:0000313" key="2">
    <source>
        <dbReference type="Proteomes" id="UP000278149"/>
    </source>
</evidence>
<accession>A0A3R9PB60</accession>
<dbReference type="Proteomes" id="UP000278149">
    <property type="component" value="Unassembled WGS sequence"/>
</dbReference>
<reference evidence="1 2" key="1">
    <citation type="submission" date="2018-10" db="EMBL/GenBank/DDBJ databases">
        <title>Co-occurring genomic capacity for anaerobic methane metabolism and dissimilatory sulfite reduction discovered in the Korarchaeota.</title>
        <authorList>
            <person name="Mckay L.J."/>
            <person name="Dlakic M."/>
            <person name="Fields M.W."/>
            <person name="Delmont T.O."/>
            <person name="Eren A.M."/>
            <person name="Jay Z.J."/>
            <person name="Klingelsmith K.B."/>
            <person name="Rusch D.B."/>
            <person name="Inskeep W.P."/>
        </authorList>
    </citation>
    <scope>NUCLEOTIDE SEQUENCE [LARGE SCALE GENOMIC DNA]</scope>
    <source>
        <strain evidence="1 2">WS</strain>
    </source>
</reference>
<gene>
    <name evidence="1" type="ORF">D9Q81_01000</name>
</gene>
<dbReference type="EMBL" id="RCOR01000006">
    <property type="protein sequence ID" value="RSN70616.1"/>
    <property type="molecule type" value="Genomic_DNA"/>
</dbReference>
<dbReference type="AlphaFoldDB" id="A0A3R9PB60"/>
<name>A0A3R9PB60_9CREN</name>
<dbReference type="PANTHER" id="PTHR42827:SF1">
    <property type="entry name" value="IRON-SULFUR CLUSTER-BINDING PROTEIN"/>
    <property type="match status" value="1"/>
</dbReference>
<proteinExistence type="predicted"/>